<dbReference type="InterPro" id="IPR004089">
    <property type="entry name" value="MCPsignal_dom"/>
</dbReference>
<evidence type="ECO:0000256" key="4">
    <source>
        <dbReference type="ARBA" id="ARBA00023224"/>
    </source>
</evidence>
<dbReference type="CDD" id="cd06225">
    <property type="entry name" value="HAMP"/>
    <property type="match status" value="1"/>
</dbReference>
<dbReference type="Proteomes" id="UP000001401">
    <property type="component" value="Chromosome"/>
</dbReference>
<evidence type="ECO:0000256" key="7">
    <source>
        <dbReference type="SAM" id="Coils"/>
    </source>
</evidence>
<accession>E6TR91</accession>
<dbReference type="InterPro" id="IPR003660">
    <property type="entry name" value="HAMP_dom"/>
</dbReference>
<feature type="coiled-coil region" evidence="7">
    <location>
        <begin position="113"/>
        <end position="143"/>
    </location>
</feature>
<evidence type="ECO:0000259" key="11">
    <source>
        <dbReference type="PROSITE" id="PS50885"/>
    </source>
</evidence>
<keyword evidence="9" id="KW-0812">Transmembrane</keyword>
<sequence length="580" mass="63682" precursor="true">MKNIFKVGQKKKWKLPKKLKVKRSFNLKFKLLASFLFICFIFSIGSGISYFNMQKSTQSYDYLINQVIEIRNITSEIESSVNQQSSHFRGYLLTEEESEMDQMTMINNHVSELVEEAMELSTLEETKQQLNALDTLNKSYLNTALQVRSMSSGRIDYANRNILPMENNLRGYAADLTVFLNEIVEERRVESEQETAMAMTLVLTISAAALIFAVIGGIFIATIITKPIIKIANMSKKLAAGDLTVEPLKIKSRDEIYDLNESFIEMSNNLRNMLSKIAMNTEQVAASSQQLTSSAEETSKATSTITESMQSVASGADTQMKSTDSAKQVVADMTESIQNISSSVEVVTNIANEAGEKSNNGVGVVEKAIKQMQAIDAKTSEISHVIKNLGDKSKQIDSIITLITDVAEQTNLLALNAAIEAARAGEHGRGFAVVADEVRKLAEQSNKSASEISSLIHVIQEDIDKSVSMMGQGRTSVEDGLTLVNNAGTEFKTISKSINGITDHIYHVLQAVKESTSDAETMRVYIEEASDIATDSASYAQNVAASAEEQMASMQEISASAETLSSMAEELQDEVSKFKI</sequence>
<dbReference type="Gene3D" id="1.10.287.950">
    <property type="entry name" value="Methyl-accepting chemotaxis protein"/>
    <property type="match status" value="1"/>
</dbReference>
<dbReference type="PANTHER" id="PTHR32089">
    <property type="entry name" value="METHYL-ACCEPTING CHEMOTAXIS PROTEIN MCPB"/>
    <property type="match status" value="1"/>
</dbReference>
<feature type="domain" description="HAMP" evidence="11">
    <location>
        <begin position="222"/>
        <end position="275"/>
    </location>
</feature>
<organism evidence="12 13">
    <name type="scientific">Evansella cellulosilytica (strain ATCC 21833 / DSM 2522 / FERM P-1141 / JCM 9156 / N-4)</name>
    <name type="common">Bacillus cellulosilyticus</name>
    <dbReference type="NCBI Taxonomy" id="649639"/>
    <lineage>
        <taxon>Bacteria</taxon>
        <taxon>Bacillati</taxon>
        <taxon>Bacillota</taxon>
        <taxon>Bacilli</taxon>
        <taxon>Bacillales</taxon>
        <taxon>Bacillaceae</taxon>
        <taxon>Evansella</taxon>
    </lineage>
</organism>
<keyword evidence="9" id="KW-1133">Transmembrane helix</keyword>
<dbReference type="Pfam" id="PF00015">
    <property type="entry name" value="MCPsignal"/>
    <property type="match status" value="1"/>
</dbReference>
<dbReference type="PROSITE" id="PS50885">
    <property type="entry name" value="HAMP"/>
    <property type="match status" value="1"/>
</dbReference>
<feature type="transmembrane region" description="Helical" evidence="9">
    <location>
        <begin position="196"/>
        <end position="224"/>
    </location>
</feature>
<dbReference type="SMART" id="SM00304">
    <property type="entry name" value="HAMP"/>
    <property type="match status" value="1"/>
</dbReference>
<keyword evidence="3 9" id="KW-0472">Membrane</keyword>
<evidence type="ECO:0000256" key="6">
    <source>
        <dbReference type="PROSITE-ProRule" id="PRU00284"/>
    </source>
</evidence>
<dbReference type="KEGG" id="bco:Bcell_2344"/>
<comment type="subcellular location">
    <subcellularLocation>
        <location evidence="1">Cell membrane</location>
    </subcellularLocation>
</comment>
<evidence type="ECO:0000313" key="13">
    <source>
        <dbReference type="Proteomes" id="UP000001401"/>
    </source>
</evidence>
<dbReference type="PROSITE" id="PS50111">
    <property type="entry name" value="CHEMOTAXIS_TRANSDUC_2"/>
    <property type="match status" value="1"/>
</dbReference>
<dbReference type="HOGENOM" id="CLU_000445_107_27_9"/>
<dbReference type="CDD" id="cd11386">
    <property type="entry name" value="MCP_signal"/>
    <property type="match status" value="1"/>
</dbReference>
<dbReference type="Pfam" id="PF00672">
    <property type="entry name" value="HAMP"/>
    <property type="match status" value="1"/>
</dbReference>
<reference evidence="12 13" key="1">
    <citation type="submission" date="2010-12" db="EMBL/GenBank/DDBJ databases">
        <title>Complete sequence of Bacillus cellulosilyticus DSM 2522.</title>
        <authorList>
            <consortium name="US DOE Joint Genome Institute"/>
            <person name="Lucas S."/>
            <person name="Copeland A."/>
            <person name="Lapidus A."/>
            <person name="Cheng J.-F."/>
            <person name="Bruce D."/>
            <person name="Goodwin L."/>
            <person name="Pitluck S."/>
            <person name="Chertkov O."/>
            <person name="Detter J.C."/>
            <person name="Han C."/>
            <person name="Tapia R."/>
            <person name="Land M."/>
            <person name="Hauser L."/>
            <person name="Jeffries C."/>
            <person name="Kyrpides N."/>
            <person name="Ivanova N."/>
            <person name="Mikhailova N."/>
            <person name="Brumm P."/>
            <person name="Mead D."/>
            <person name="Woyke T."/>
        </authorList>
    </citation>
    <scope>NUCLEOTIDE SEQUENCE [LARGE SCALE GENOMIC DNA]</scope>
    <source>
        <strain evidence="13">ATCC 21833 / DSM 2522 / FERM P-1141 / JCM 9156 / N-4</strain>
    </source>
</reference>
<evidence type="ECO:0000256" key="2">
    <source>
        <dbReference type="ARBA" id="ARBA00022475"/>
    </source>
</evidence>
<feature type="region of interest" description="Disordered" evidence="8">
    <location>
        <begin position="288"/>
        <end position="324"/>
    </location>
</feature>
<dbReference type="Gene3D" id="6.10.340.10">
    <property type="match status" value="1"/>
</dbReference>
<keyword evidence="13" id="KW-1185">Reference proteome</keyword>
<evidence type="ECO:0000259" key="10">
    <source>
        <dbReference type="PROSITE" id="PS50111"/>
    </source>
</evidence>
<evidence type="ECO:0000256" key="9">
    <source>
        <dbReference type="SAM" id="Phobius"/>
    </source>
</evidence>
<keyword evidence="7" id="KW-0175">Coiled coil</keyword>
<evidence type="ECO:0000256" key="1">
    <source>
        <dbReference type="ARBA" id="ARBA00004236"/>
    </source>
</evidence>
<dbReference type="SMART" id="SM00283">
    <property type="entry name" value="MA"/>
    <property type="match status" value="1"/>
</dbReference>
<evidence type="ECO:0000256" key="8">
    <source>
        <dbReference type="SAM" id="MobiDB-lite"/>
    </source>
</evidence>
<dbReference type="PANTHER" id="PTHR32089:SF112">
    <property type="entry name" value="LYSOZYME-LIKE PROTEIN-RELATED"/>
    <property type="match status" value="1"/>
</dbReference>
<feature type="domain" description="Methyl-accepting transducer" evidence="10">
    <location>
        <begin position="294"/>
        <end position="565"/>
    </location>
</feature>
<dbReference type="AlphaFoldDB" id="E6TR91"/>
<dbReference type="EMBL" id="CP002394">
    <property type="protein sequence ID" value="ADU30603.1"/>
    <property type="molecule type" value="Genomic_DNA"/>
</dbReference>
<proteinExistence type="inferred from homology"/>
<evidence type="ECO:0000256" key="5">
    <source>
        <dbReference type="ARBA" id="ARBA00029447"/>
    </source>
</evidence>
<comment type="similarity">
    <text evidence="5">Belongs to the methyl-accepting chemotaxis (MCP) protein family.</text>
</comment>
<dbReference type="GO" id="GO:0007165">
    <property type="term" value="P:signal transduction"/>
    <property type="evidence" value="ECO:0007669"/>
    <property type="project" value="UniProtKB-KW"/>
</dbReference>
<dbReference type="eggNOG" id="COG0840">
    <property type="taxonomic scope" value="Bacteria"/>
</dbReference>
<protein>
    <submittedName>
        <fullName evidence="12">Methyl-accepting chemotaxis sensory transducer</fullName>
    </submittedName>
</protein>
<keyword evidence="2" id="KW-1003">Cell membrane</keyword>
<dbReference type="RefSeq" id="WP_013488938.1">
    <property type="nucleotide sequence ID" value="NC_014829.1"/>
</dbReference>
<dbReference type="STRING" id="649639.Bcell_2344"/>
<feature type="compositionally biased region" description="Low complexity" evidence="8">
    <location>
        <begin position="292"/>
        <end position="308"/>
    </location>
</feature>
<evidence type="ECO:0000313" key="12">
    <source>
        <dbReference type="EMBL" id="ADU30603.1"/>
    </source>
</evidence>
<gene>
    <name evidence="12" type="ordered locus">Bcell_2344</name>
</gene>
<name>E6TR91_EVAC2</name>
<dbReference type="SUPFAM" id="SSF58104">
    <property type="entry name" value="Methyl-accepting chemotaxis protein (MCP) signaling domain"/>
    <property type="match status" value="1"/>
</dbReference>
<feature type="compositionally biased region" description="Polar residues" evidence="8">
    <location>
        <begin position="309"/>
        <end position="324"/>
    </location>
</feature>
<keyword evidence="4 6" id="KW-0807">Transducer</keyword>
<evidence type="ECO:0000256" key="3">
    <source>
        <dbReference type="ARBA" id="ARBA00023136"/>
    </source>
</evidence>
<dbReference type="GO" id="GO:0005886">
    <property type="term" value="C:plasma membrane"/>
    <property type="evidence" value="ECO:0007669"/>
    <property type="project" value="UniProtKB-SubCell"/>
</dbReference>